<evidence type="ECO:0000313" key="3">
    <source>
        <dbReference type="Proteomes" id="UP000283090"/>
    </source>
</evidence>
<accession>A0A437ACE6</accession>
<keyword evidence="3" id="KW-1185">Reference proteome</keyword>
<evidence type="ECO:0000313" key="2">
    <source>
        <dbReference type="EMBL" id="RVD88933.1"/>
    </source>
</evidence>
<feature type="compositionally biased region" description="Basic and acidic residues" evidence="1">
    <location>
        <begin position="48"/>
        <end position="60"/>
    </location>
</feature>
<dbReference type="VEuPathDB" id="FungiDB:DFL_003097"/>
<protein>
    <recommendedName>
        <fullName evidence="4">Senescence domain-containing protein</fullName>
    </recommendedName>
</protein>
<comment type="caution">
    <text evidence="2">The sequence shown here is derived from an EMBL/GenBank/DDBJ whole genome shotgun (WGS) entry which is preliminary data.</text>
</comment>
<dbReference type="GeneID" id="93585408"/>
<gene>
    <name evidence="2" type="ORF">DFL_003097</name>
</gene>
<sequence length="238" mass="25678">MGKKNNRSKGSNKQQKGGSASQAPVEQPQGPPRVFQEYFVPSHGLGQEPRRTTPEIHQEKMVTVGLSPPRVNRSREPRTERSPEERTSHKAAIRHNLTLTDRVYSNVQDAAYQAGFEIQNACKHPHQIPGRLGNVVMGVASGAANMGADLGQAVVSEAGGAGMMLVDSCGRLVQEAGSSAHRVAKRAARRASNHLFGIQEQNGGMRGGYGTRDGSIKRGEAEEDGDGCAWPEEEEELM</sequence>
<dbReference type="RefSeq" id="XP_067494477.1">
    <property type="nucleotide sequence ID" value="XM_067631985.1"/>
</dbReference>
<evidence type="ECO:0000256" key="1">
    <source>
        <dbReference type="SAM" id="MobiDB-lite"/>
    </source>
</evidence>
<feature type="region of interest" description="Disordered" evidence="1">
    <location>
        <begin position="199"/>
        <end position="238"/>
    </location>
</feature>
<feature type="compositionally biased region" description="Basic and acidic residues" evidence="1">
    <location>
        <begin position="73"/>
        <end position="88"/>
    </location>
</feature>
<evidence type="ECO:0008006" key="4">
    <source>
        <dbReference type="Google" id="ProtNLM"/>
    </source>
</evidence>
<feature type="compositionally biased region" description="Acidic residues" evidence="1">
    <location>
        <begin position="221"/>
        <end position="238"/>
    </location>
</feature>
<proteinExistence type="predicted"/>
<dbReference type="OrthoDB" id="5418514at2759"/>
<organism evidence="2 3">
    <name type="scientific">Arthrobotrys flagrans</name>
    <name type="common">Nematode-trapping fungus</name>
    <name type="synonym">Trichothecium flagrans</name>
    <dbReference type="NCBI Taxonomy" id="97331"/>
    <lineage>
        <taxon>Eukaryota</taxon>
        <taxon>Fungi</taxon>
        <taxon>Dikarya</taxon>
        <taxon>Ascomycota</taxon>
        <taxon>Pezizomycotina</taxon>
        <taxon>Orbiliomycetes</taxon>
        <taxon>Orbiliales</taxon>
        <taxon>Orbiliaceae</taxon>
        <taxon>Arthrobotrys</taxon>
    </lineage>
</organism>
<dbReference type="EMBL" id="SAEB01000003">
    <property type="protein sequence ID" value="RVD88933.1"/>
    <property type="molecule type" value="Genomic_DNA"/>
</dbReference>
<reference evidence="2 3" key="1">
    <citation type="submission" date="2019-01" db="EMBL/GenBank/DDBJ databases">
        <title>Intercellular communication is required for trap formation in the nematode-trapping fungus Duddingtonia flagrans.</title>
        <authorList>
            <person name="Youssar L."/>
            <person name="Wernet V."/>
            <person name="Hensel N."/>
            <person name="Hildebrandt H.-G."/>
            <person name="Fischer R."/>
        </authorList>
    </citation>
    <scope>NUCLEOTIDE SEQUENCE [LARGE SCALE GENOMIC DNA]</scope>
    <source>
        <strain evidence="2 3">CBS H-5679</strain>
    </source>
</reference>
<name>A0A437ACE6_ARTFL</name>
<dbReference type="AlphaFoldDB" id="A0A437ACE6"/>
<dbReference type="Proteomes" id="UP000283090">
    <property type="component" value="Unassembled WGS sequence"/>
</dbReference>
<feature type="region of interest" description="Disordered" evidence="1">
    <location>
        <begin position="1"/>
        <end position="89"/>
    </location>
</feature>